<keyword evidence="15" id="KW-1185">Reference proteome</keyword>
<keyword evidence="5 12" id="KW-0812">Transmembrane</keyword>
<dbReference type="GO" id="GO:0005886">
    <property type="term" value="C:plasma membrane"/>
    <property type="evidence" value="ECO:0007669"/>
    <property type="project" value="UniProtKB-SubCell"/>
</dbReference>
<evidence type="ECO:0000256" key="13">
    <source>
        <dbReference type="SAM" id="MobiDB-lite"/>
    </source>
</evidence>
<dbReference type="AlphaFoldDB" id="A0A8X6MTT0"/>
<evidence type="ECO:0000256" key="11">
    <source>
        <dbReference type="ARBA" id="ARBA00023303"/>
    </source>
</evidence>
<keyword evidence="3 12" id="KW-0813">Transport</keyword>
<keyword evidence="9 12" id="KW-0406">Ion transport</keyword>
<dbReference type="EMBL" id="BMAW01002276">
    <property type="protein sequence ID" value="GFS77799.1"/>
    <property type="molecule type" value="Genomic_DNA"/>
</dbReference>
<evidence type="ECO:0000256" key="8">
    <source>
        <dbReference type="ARBA" id="ARBA00022989"/>
    </source>
</evidence>
<evidence type="ECO:0000256" key="5">
    <source>
        <dbReference type="ARBA" id="ARBA00022692"/>
    </source>
</evidence>
<keyword evidence="10 12" id="KW-0472">Membrane</keyword>
<evidence type="ECO:0000256" key="6">
    <source>
        <dbReference type="ARBA" id="ARBA00022868"/>
    </source>
</evidence>
<keyword evidence="8 12" id="KW-1133">Transmembrane helix</keyword>
<dbReference type="GO" id="GO:0005921">
    <property type="term" value="C:gap junction"/>
    <property type="evidence" value="ECO:0007669"/>
    <property type="project" value="UniProtKB-SubCell"/>
</dbReference>
<dbReference type="Pfam" id="PF00876">
    <property type="entry name" value="Innexin"/>
    <property type="match status" value="1"/>
</dbReference>
<dbReference type="InterPro" id="IPR000990">
    <property type="entry name" value="Innexin"/>
</dbReference>
<evidence type="ECO:0000256" key="2">
    <source>
        <dbReference type="ARBA" id="ARBA00004651"/>
    </source>
</evidence>
<keyword evidence="11 12" id="KW-0407">Ion channel</keyword>
<feature type="region of interest" description="Disordered" evidence="13">
    <location>
        <begin position="338"/>
        <end position="372"/>
    </location>
</feature>
<dbReference type="OrthoDB" id="6415287at2759"/>
<reference evidence="14" key="1">
    <citation type="submission" date="2020-08" db="EMBL/GenBank/DDBJ databases">
        <title>Multicomponent nature underlies the extraordinary mechanical properties of spider dragline silk.</title>
        <authorList>
            <person name="Kono N."/>
            <person name="Nakamura H."/>
            <person name="Mori M."/>
            <person name="Yoshida Y."/>
            <person name="Ohtoshi R."/>
            <person name="Malay A.D."/>
            <person name="Moran D.A.P."/>
            <person name="Tomita M."/>
            <person name="Numata K."/>
            <person name="Arakawa K."/>
        </authorList>
    </citation>
    <scope>NUCLEOTIDE SEQUENCE</scope>
</reference>
<feature type="transmembrane region" description="Helical" evidence="12">
    <location>
        <begin position="21"/>
        <end position="47"/>
    </location>
</feature>
<dbReference type="PANTHER" id="PTHR11893:SF41">
    <property type="entry name" value="INNEXIN INX2"/>
    <property type="match status" value="1"/>
</dbReference>
<name>A0A8X6MTT0_NEPPI</name>
<dbReference type="Proteomes" id="UP000887013">
    <property type="component" value="Unassembled WGS sequence"/>
</dbReference>
<comment type="subcellular location">
    <subcellularLocation>
        <location evidence="1">Cell junction</location>
        <location evidence="1">Gap junction</location>
    </subcellularLocation>
    <subcellularLocation>
        <location evidence="2 12">Cell membrane</location>
        <topology evidence="2 12">Multi-pass membrane protein</topology>
    </subcellularLocation>
</comment>
<keyword evidence="6" id="KW-0303">Gap junction</keyword>
<feature type="compositionally biased region" description="Basic and acidic residues" evidence="13">
    <location>
        <begin position="352"/>
        <end position="363"/>
    </location>
</feature>
<organism evidence="14 15">
    <name type="scientific">Nephila pilipes</name>
    <name type="common">Giant wood spider</name>
    <name type="synonym">Nephila maculata</name>
    <dbReference type="NCBI Taxonomy" id="299642"/>
    <lineage>
        <taxon>Eukaryota</taxon>
        <taxon>Metazoa</taxon>
        <taxon>Ecdysozoa</taxon>
        <taxon>Arthropoda</taxon>
        <taxon>Chelicerata</taxon>
        <taxon>Arachnida</taxon>
        <taxon>Araneae</taxon>
        <taxon>Araneomorphae</taxon>
        <taxon>Entelegynae</taxon>
        <taxon>Araneoidea</taxon>
        <taxon>Nephilidae</taxon>
        <taxon>Nephila</taxon>
    </lineage>
</organism>
<keyword evidence="4" id="KW-1003">Cell membrane</keyword>
<comment type="function">
    <text evidence="12">Structural component of the gap junctions.</text>
</comment>
<protein>
    <recommendedName>
        <fullName evidence="12">Innexin</fullName>
    </recommendedName>
</protein>
<evidence type="ECO:0000313" key="14">
    <source>
        <dbReference type="EMBL" id="GFS77799.1"/>
    </source>
</evidence>
<dbReference type="GO" id="GO:0007602">
    <property type="term" value="P:phototransduction"/>
    <property type="evidence" value="ECO:0007669"/>
    <property type="project" value="TreeGrafter"/>
</dbReference>
<evidence type="ECO:0000256" key="10">
    <source>
        <dbReference type="ARBA" id="ARBA00023136"/>
    </source>
</evidence>
<evidence type="ECO:0000256" key="4">
    <source>
        <dbReference type="ARBA" id="ARBA00022475"/>
    </source>
</evidence>
<comment type="caution">
    <text evidence="14">The sequence shown here is derived from an EMBL/GenBank/DDBJ whole genome shotgun (WGS) entry which is preliminary data.</text>
</comment>
<feature type="transmembrane region" description="Helical" evidence="12">
    <location>
        <begin position="261"/>
        <end position="284"/>
    </location>
</feature>
<evidence type="ECO:0000256" key="7">
    <source>
        <dbReference type="ARBA" id="ARBA00022949"/>
    </source>
</evidence>
<dbReference type="GO" id="GO:0005243">
    <property type="term" value="F:gap junction channel activity"/>
    <property type="evidence" value="ECO:0007669"/>
    <property type="project" value="TreeGrafter"/>
</dbReference>
<gene>
    <name evidence="14" type="primary">inx2</name>
    <name evidence="12" type="synonym">inx</name>
    <name evidence="14" type="ORF">NPIL_388871</name>
</gene>
<feature type="transmembrane region" description="Helical" evidence="12">
    <location>
        <begin position="171"/>
        <end position="195"/>
    </location>
</feature>
<comment type="similarity">
    <text evidence="12">Belongs to the pannexin family.</text>
</comment>
<feature type="transmembrane region" description="Helical" evidence="12">
    <location>
        <begin position="101"/>
        <end position="123"/>
    </location>
</feature>
<dbReference type="PRINTS" id="PR01262">
    <property type="entry name" value="INNEXIN"/>
</dbReference>
<dbReference type="PANTHER" id="PTHR11893">
    <property type="entry name" value="INNEXIN"/>
    <property type="match status" value="1"/>
</dbReference>
<sequence>MTRSIINNLIYSYKYPSVDNFIFRLVCRWTVWKLLLLSFIVTCRLAFGDSFKCTSSYDTVSQSFLDTKCYSETIVSYPNRPDGGSPTTYQSGGGYKRIQNYYQWVNLAFLAQALIFHIPYMLWKAYESGYIERLTAGLQIALNKEQKRSLELCYLAKFLVITQGKHNTYTIAYIFCETLNFIAVVSQIVFLVNFFDVTGVPDYIPVDLSTWTGYRQFYFPPNSNCMISSYTAAGVPRTIDAICVLSLNHLYMRMFLFLRGWYVFLILATGLVLIYRMILILPVIRTLSIRALAPLSSKSTVLTVCHQLSYSDWFFLVAIQKSLTDADFSKLLEKMLSVSQSKDNAEIDDDERSSVYEDSHKDLNMSPRTTPL</sequence>
<dbReference type="PROSITE" id="PS51013">
    <property type="entry name" value="PANNEXIN"/>
    <property type="match status" value="1"/>
</dbReference>
<keyword evidence="7" id="KW-0965">Cell junction</keyword>
<dbReference type="GO" id="GO:0034220">
    <property type="term" value="P:monoatomic ion transmembrane transport"/>
    <property type="evidence" value="ECO:0007669"/>
    <property type="project" value="UniProtKB-KW"/>
</dbReference>
<proteinExistence type="inferred from homology"/>
<accession>A0A8X6MTT0</accession>
<evidence type="ECO:0000256" key="1">
    <source>
        <dbReference type="ARBA" id="ARBA00004610"/>
    </source>
</evidence>
<evidence type="ECO:0000256" key="9">
    <source>
        <dbReference type="ARBA" id="ARBA00023065"/>
    </source>
</evidence>
<evidence type="ECO:0000256" key="12">
    <source>
        <dbReference type="RuleBase" id="RU010713"/>
    </source>
</evidence>
<evidence type="ECO:0000256" key="3">
    <source>
        <dbReference type="ARBA" id="ARBA00022448"/>
    </source>
</evidence>
<evidence type="ECO:0000313" key="15">
    <source>
        <dbReference type="Proteomes" id="UP000887013"/>
    </source>
</evidence>